<accession>A0AAD9UW76</accession>
<feature type="chain" id="PRO_5041906629" evidence="8">
    <location>
        <begin position="21"/>
        <end position="2715"/>
    </location>
</feature>
<evidence type="ECO:0000256" key="1">
    <source>
        <dbReference type="ARBA" id="ARBA00022729"/>
    </source>
</evidence>
<feature type="domain" description="SRCR" evidence="10">
    <location>
        <begin position="1955"/>
        <end position="2056"/>
    </location>
</feature>
<dbReference type="InterPro" id="IPR053243">
    <property type="entry name" value="SJ_maturation_regulator"/>
</dbReference>
<dbReference type="Pfam" id="PF00629">
    <property type="entry name" value="MAM"/>
    <property type="match status" value="1"/>
</dbReference>
<dbReference type="SMART" id="SM00710">
    <property type="entry name" value="PbH1"/>
    <property type="match status" value="21"/>
</dbReference>
<dbReference type="FunFam" id="3.10.250.10:FF:000007">
    <property type="entry name" value="Soluble scavenger receptor cysteine-rich domain-containing protein SSC5D"/>
    <property type="match status" value="1"/>
</dbReference>
<keyword evidence="1 8" id="KW-0732">Signal</keyword>
<dbReference type="InterPro" id="IPR012334">
    <property type="entry name" value="Pectin_lyas_fold"/>
</dbReference>
<dbReference type="Proteomes" id="UP001249851">
    <property type="component" value="Unassembled WGS sequence"/>
</dbReference>
<keyword evidence="2" id="KW-0677">Repeat</keyword>
<dbReference type="EMBL" id="JARQWQ010000092">
    <property type="protein sequence ID" value="KAK2551870.1"/>
    <property type="molecule type" value="Genomic_DNA"/>
</dbReference>
<evidence type="ECO:0000256" key="2">
    <source>
        <dbReference type="ARBA" id="ARBA00022737"/>
    </source>
</evidence>
<dbReference type="Pfam" id="PF13229">
    <property type="entry name" value="Beta_helix"/>
    <property type="match status" value="1"/>
</dbReference>
<evidence type="ECO:0000259" key="9">
    <source>
        <dbReference type="PROSITE" id="PS50060"/>
    </source>
</evidence>
<protein>
    <submittedName>
        <fullName evidence="11">Protein bark beetle</fullName>
    </submittedName>
</protein>
<reference evidence="11" key="1">
    <citation type="journal article" date="2023" name="G3 (Bethesda)">
        <title>Whole genome assembly and annotation of the endangered Caribbean coral Acropora cervicornis.</title>
        <authorList>
            <person name="Selwyn J.D."/>
            <person name="Vollmer S.V."/>
        </authorList>
    </citation>
    <scope>NUCLEOTIDE SEQUENCE</scope>
    <source>
        <strain evidence="11">K2</strain>
    </source>
</reference>
<feature type="signal peptide" evidence="8">
    <location>
        <begin position="1"/>
        <end position="20"/>
    </location>
</feature>
<dbReference type="Gene3D" id="3.10.250.10">
    <property type="entry name" value="SRCR-like domain"/>
    <property type="match status" value="3"/>
</dbReference>
<dbReference type="SUPFAM" id="SSF56487">
    <property type="entry name" value="SRCR-like"/>
    <property type="match status" value="3"/>
</dbReference>
<organism evidence="11 12">
    <name type="scientific">Acropora cervicornis</name>
    <name type="common">Staghorn coral</name>
    <dbReference type="NCBI Taxonomy" id="6130"/>
    <lineage>
        <taxon>Eukaryota</taxon>
        <taxon>Metazoa</taxon>
        <taxon>Cnidaria</taxon>
        <taxon>Anthozoa</taxon>
        <taxon>Hexacorallia</taxon>
        <taxon>Scleractinia</taxon>
        <taxon>Astrocoeniina</taxon>
        <taxon>Acroporidae</taxon>
        <taxon>Acropora</taxon>
    </lineage>
</organism>
<dbReference type="InterPro" id="IPR011050">
    <property type="entry name" value="Pectin_lyase_fold/virulence"/>
</dbReference>
<dbReference type="PROSITE" id="PS50287">
    <property type="entry name" value="SRCR_2"/>
    <property type="match status" value="3"/>
</dbReference>
<evidence type="ECO:0000313" key="11">
    <source>
        <dbReference type="EMBL" id="KAK2551870.1"/>
    </source>
</evidence>
<dbReference type="SUPFAM" id="SSF51126">
    <property type="entry name" value="Pectin lyase-like"/>
    <property type="match status" value="3"/>
</dbReference>
<dbReference type="InterPro" id="IPR039448">
    <property type="entry name" value="Beta_helix"/>
</dbReference>
<dbReference type="PANTHER" id="PTHR47653:SF1">
    <property type="entry name" value="DELETED IN MALIGNANT BRAIN TUMORS 1 PROTEIN"/>
    <property type="match status" value="1"/>
</dbReference>
<keyword evidence="3 6" id="KW-1015">Disulfide bond</keyword>
<reference evidence="11" key="2">
    <citation type="journal article" date="2023" name="Science">
        <title>Genomic signatures of disease resistance in endangered staghorn corals.</title>
        <authorList>
            <person name="Vollmer S.V."/>
            <person name="Selwyn J.D."/>
            <person name="Despard B.A."/>
            <person name="Roesel C.L."/>
        </authorList>
    </citation>
    <scope>NUCLEOTIDE SEQUENCE</scope>
    <source>
        <strain evidence="11">K2</strain>
    </source>
</reference>
<dbReference type="SMART" id="SM00202">
    <property type="entry name" value="SR"/>
    <property type="match status" value="3"/>
</dbReference>
<evidence type="ECO:0000256" key="4">
    <source>
        <dbReference type="ARBA" id="ARBA00023170"/>
    </source>
</evidence>
<name>A0AAD9UW76_ACRCE</name>
<feature type="domain" description="MAM" evidence="9">
    <location>
        <begin position="2304"/>
        <end position="2466"/>
    </location>
</feature>
<evidence type="ECO:0000256" key="8">
    <source>
        <dbReference type="SAM" id="SignalP"/>
    </source>
</evidence>
<feature type="region of interest" description="Disordered" evidence="7">
    <location>
        <begin position="2557"/>
        <end position="2583"/>
    </location>
</feature>
<dbReference type="PROSITE" id="PS50060">
    <property type="entry name" value="MAM_2"/>
    <property type="match status" value="1"/>
</dbReference>
<dbReference type="InterPro" id="IPR001190">
    <property type="entry name" value="SRCR"/>
</dbReference>
<feature type="disulfide bond" evidence="6">
    <location>
        <begin position="2026"/>
        <end position="2036"/>
    </location>
</feature>
<evidence type="ECO:0000256" key="5">
    <source>
        <dbReference type="ARBA" id="ARBA00023180"/>
    </source>
</evidence>
<dbReference type="InterPro" id="IPR036772">
    <property type="entry name" value="SRCR-like_dom_sf"/>
</dbReference>
<evidence type="ECO:0000256" key="3">
    <source>
        <dbReference type="ARBA" id="ARBA00023157"/>
    </source>
</evidence>
<keyword evidence="5" id="KW-0325">Glycoprotein</keyword>
<dbReference type="InterPro" id="IPR006626">
    <property type="entry name" value="PbH1"/>
</dbReference>
<evidence type="ECO:0000256" key="6">
    <source>
        <dbReference type="PROSITE-ProRule" id="PRU00196"/>
    </source>
</evidence>
<dbReference type="PRINTS" id="PR00258">
    <property type="entry name" value="SPERACTRCPTR"/>
</dbReference>
<evidence type="ECO:0000313" key="12">
    <source>
        <dbReference type="Proteomes" id="UP001249851"/>
    </source>
</evidence>
<feature type="domain" description="SRCR" evidence="10">
    <location>
        <begin position="1126"/>
        <end position="1223"/>
    </location>
</feature>
<proteinExistence type="predicted"/>
<dbReference type="GO" id="GO:0045217">
    <property type="term" value="P:cell-cell junction maintenance"/>
    <property type="evidence" value="ECO:0007669"/>
    <property type="project" value="TreeGrafter"/>
</dbReference>
<comment type="caution">
    <text evidence="11">The sequence shown here is derived from an EMBL/GenBank/DDBJ whole genome shotgun (WGS) entry which is preliminary data.</text>
</comment>
<feature type="domain" description="SRCR" evidence="10">
    <location>
        <begin position="113"/>
        <end position="214"/>
    </location>
</feature>
<evidence type="ECO:0000259" key="10">
    <source>
        <dbReference type="PROSITE" id="PS50287"/>
    </source>
</evidence>
<feature type="disulfide bond" evidence="6">
    <location>
        <begin position="183"/>
        <end position="193"/>
    </location>
</feature>
<dbReference type="SUPFAM" id="SSF49899">
    <property type="entry name" value="Concanavalin A-like lectins/glucanases"/>
    <property type="match status" value="1"/>
</dbReference>
<dbReference type="InterPro" id="IPR013320">
    <property type="entry name" value="ConA-like_dom_sf"/>
</dbReference>
<evidence type="ECO:0000256" key="7">
    <source>
        <dbReference type="SAM" id="MobiDB-lite"/>
    </source>
</evidence>
<dbReference type="InterPro" id="IPR000998">
    <property type="entry name" value="MAM_dom"/>
</dbReference>
<dbReference type="GO" id="GO:0016020">
    <property type="term" value="C:membrane"/>
    <property type="evidence" value="ECO:0007669"/>
    <property type="project" value="InterPro"/>
</dbReference>
<gene>
    <name evidence="11" type="ORF">P5673_027110</name>
</gene>
<keyword evidence="4" id="KW-0675">Receptor</keyword>
<dbReference type="Pfam" id="PF00530">
    <property type="entry name" value="SRCR"/>
    <property type="match status" value="3"/>
</dbReference>
<dbReference type="Gene3D" id="2.60.120.200">
    <property type="match status" value="1"/>
</dbReference>
<keyword evidence="12" id="KW-1185">Reference proteome</keyword>
<dbReference type="Gene3D" id="2.160.20.10">
    <property type="entry name" value="Single-stranded right-handed beta-helix, Pectin lyase-like"/>
    <property type="match status" value="2"/>
</dbReference>
<dbReference type="SMART" id="SM00137">
    <property type="entry name" value="MAM"/>
    <property type="match status" value="1"/>
</dbReference>
<sequence length="2715" mass="306167">MKMKLWAVTLFLFTLDIVVAGNPFYEVNGTVNGFQTLTVANSPYLVTSDLVITQNSTLTMEAGTEVAVVPNVRITVHGTLLAKGTYSQKIIFRTIPCNETRFCNSTKLYNPGIRLVDGTSYNNGRLELEWNGQWGTVCETGYYHFWSSKNIDVACRHLGFLGGSKSYRYSGQSGPIWVRNVHCSGNEDSLWQCSYRGIGQTGCSHNYDVGLECETLVSVLKESVYWRGIYFSPLNSSKKDGNSSLEHVEIVNAFEGIKASKSAPALSNVVIKHGFTGLLLTDLKQPVQLVNLSISRCDFVGVNITSPGAPIVMDNVLVENTKHGDGFVYNQIVDAVEFCSVTPKEASFPLVLKVSGNSTENNCSKIFLAQSDGNLSVHFRLISGSKFELNVTDGSKSNKTMLSRITSDYNGKTLKTTSSAVLELSFYSERNAILPNVEMIIIEEEVLVYKLAVRLSTVQLSMLPRKVQSRKNSRIYIPLTLKQLTNYDFNRTDLPLSLSVSKSMFINNFKDGVAIYNLIGRSQIIDTLVTKSGGSGLHILETHGRLDVVSSVFLSNLKHGVHIEKNSGMAELVKVNSSRNQQSGIVFDSGSIFLLMSDSIIQKNADNGLIISSQLNSTINISYVNCDGNRRKFGIYMVNFDENCNVHLANVVSTENRGNNGGYFERINAINLSIASSSFNGNGWHGLSFDEVMTRDVVFKEVSTSRNSHTGIYIFSGKTNLKMEHWYSLGNIKDGFYLKKQDGTVKMQNSAVNYNQRDGVVLVDDSYAGLDSFHIVGSTVSNNRYGINFRLYHKKVSVNYSITVSDTTIANNTEAGCEFYSDMCYWYSHMKRRVQLSFTGNKVKWNRKLGLLFSGPETYQLNATLRRNHLEGNTRYTLKVIHDPYYSCHRRFPLPVTVSVIENTFVDNKGEYIVFVDYKSLPDKRFIVIKNNTFRNNRWVQQFPSRYSRTKTQAVLGINEGTFNVEHNLFENPLFPHELATLIKDHGRMLQARENWWGSRDECYVKERIFDFEDRVELAQIQYYPFLVFQNSSNVEVHNDTRPICFLRGNQLGGTLNRSVTLYKDRGSYQVTGDATVLLDGVLTIEEGVTLEFPIQAVFIIYGQVIIKSTKAGRVSFIPRRPRENLRLIDGPGPWEGRLEIWVNNTWMSVCLRRYRYEPTIVCRQLHYDGGYYSSRYSSGKESTFLHNVYCDTNENDNIANCHQNQWISQSTCSWYVAYINCRTPYWSGIHLPMTPKKSVITNLDIRYAGFAYRSDLSVPGIALRVDLSHHNISGVRVDKSSFVGLQIMYPDPFKSSSDLENSLISESISDGIRLESSVAQMVNTNVVNTGGRGFFFKFNWNSLNNHVITMASGQVKKYLNMCSHKNVSLGSSVLVYYLVVTKLRRQSCNSIVTVPQEYTIGMQLIHHDFSYYHNLRVYSGTKATSKNAWDIHTLNWPSRPPWMSNTSSVFLESPAHSWWYSSSSSAHFLLFLIKGNSHSVNGLQNLVISNSAFISNSRGGIVLGDGSDIMGNVTIERSLIRDSPGDGLRTHLSGESYLMLVNSSLVSNKNGIMLFKFSGNINIENSTVSNSTYNAIYVSSDDYKTMHLSNSRIIHNKGPVVHIEQSTFLERWEFEANIFSNNTQPSVILTTQYTDTDYMPTIYLKKNKFLFNHCLDRGVIDVPGGTKELIIEDNLFEGNSGRSIFIAETAYSSLQARLNVFKGNNCSKQGVVEVRSSDKDIEMFENIFESNEGLFMVLLHCGYRIDYQMANRLVNFTNNSFINNSEILARSLACELNISGLMEYKTFSIHHNIFNSRAFSKELCVNILASSHSSSLDVSYNFWGFDDEAAIKKRIFDAEVNYDHALAVFKPFISSSGKEVYGSNLTSVFVSKDSLGGRLSSAVHLDLSYSPYKVVSDLTIMPHGSLTIDPGVEVLFYSGVGMLVLGSLFVNGTETGPVKFSLSRNNQSLTATTVRLFGGTFPWQGRAEMLYNEQWIPMSSNETREEMNIAKVICRQLGYYMPRTTDQSNNQSYGFSSKSSVRVICFGNESDLNQCQVIFQNDSCNSSRSVVVSCTGGLPWGNIRFIRQLKAPHNLSSSKLKHLKIEHCGKKHGKEVPAIELLQYVPEVNSVHIVNCTTGGMRVWFPEKEIYLKNSSIVNSLGYGTELLITKRNITLEKVSSINNAEGVAFIEPNGLWMDGLSYGQVMFCAPEEVVNLDDGAVFLYFRPSFMTFYNPSVGICKKVVQTRAHSGFSVKLIAVTNVEYITMQDPNGEEILKYSRKNVYPLSQQRLIPWNTITIFFKGWFSTTEVLLHIQRVEGSDFPCTFEVTDCGWKNYPGSHLDKVSLTWTWKWYDTYGYHSGIPDHTYSYHGSSGNYMWLGLHWWTGYGAFTSPLISPEDNYCYLTFYYMLSESGHASMTIFSEEYRSKNLTTLWSTNHSMFQWKKKVLRLPRISSNYSVVFLGYFQYRGHYVLVDDINFTTCDASRGRRRSGSGRRLSSPGIFVRSTEKRSDSRSLWLKAHGRIYVCCDILDTFKTLKAQCVFSTYTAFLQHLLSFEMRRQQSLKAKQALKNSACTEEPSVVQEPDGSNLHTSTSMKRGKRDDSVIAPHVESPVAVADILRKLTLGAPVGFSLIEFLKVMKIMMDKEESFDNCSNLLLHFSLRNLRHVRAKGVDKVALCADHIVRHFGTVAVWHLAPVVQTTDIAIRQINHYPLDNSTGFARVYLLDIDLSGG</sequence>
<dbReference type="PANTHER" id="PTHR47653">
    <property type="entry name" value="PROTEIN BARK BEETLE"/>
    <property type="match status" value="1"/>
</dbReference>
<comment type="caution">
    <text evidence="6">Lacks conserved residue(s) required for the propagation of feature annotation.</text>
</comment>